<evidence type="ECO:0000256" key="2">
    <source>
        <dbReference type="SAM" id="Phobius"/>
    </source>
</evidence>
<dbReference type="Proteomes" id="UP000199111">
    <property type="component" value="Unassembled WGS sequence"/>
</dbReference>
<organism evidence="3 4">
    <name type="scientific">Streptosporangium canum</name>
    <dbReference type="NCBI Taxonomy" id="324952"/>
    <lineage>
        <taxon>Bacteria</taxon>
        <taxon>Bacillati</taxon>
        <taxon>Actinomycetota</taxon>
        <taxon>Actinomycetes</taxon>
        <taxon>Streptosporangiales</taxon>
        <taxon>Streptosporangiaceae</taxon>
        <taxon>Streptosporangium</taxon>
    </lineage>
</organism>
<feature type="region of interest" description="Disordered" evidence="1">
    <location>
        <begin position="33"/>
        <end position="67"/>
    </location>
</feature>
<gene>
    <name evidence="3" type="ORF">SAMN05216275_11821</name>
</gene>
<keyword evidence="4" id="KW-1185">Reference proteome</keyword>
<proteinExistence type="predicted"/>
<feature type="transmembrane region" description="Helical" evidence="2">
    <location>
        <begin position="9"/>
        <end position="29"/>
    </location>
</feature>
<evidence type="ECO:0000313" key="3">
    <source>
        <dbReference type="EMBL" id="SFK13477.1"/>
    </source>
</evidence>
<evidence type="ECO:0008006" key="5">
    <source>
        <dbReference type="Google" id="ProtNLM"/>
    </source>
</evidence>
<evidence type="ECO:0000256" key="1">
    <source>
        <dbReference type="SAM" id="MobiDB-lite"/>
    </source>
</evidence>
<dbReference type="GeneID" id="96300590"/>
<accession>A0A1I3X2P9</accession>
<protein>
    <recommendedName>
        <fullName evidence="5">Mce-associated membrane protein</fullName>
    </recommendedName>
</protein>
<sequence>MVEGGSRRGLVFAVLVIMLAAVGIYLTMWPDSGDERQPPADPVGASRTVAASQAPPGAERPRPSATASNAPFDVYSYLPMTKQELAAAADYAQRFTTEYGTFSYDEDPADYGDRLSGYTTTEFAAVLLRTVTSPGSVEANRADEVVSVGTARVKEIRQVQSTSVTFVVTGTQNVTAKSGPKERTEDYAVTLIEVGADWRVHDLQPADDGQDGDDQSSQTGQIG</sequence>
<reference evidence="4" key="1">
    <citation type="submission" date="2016-10" db="EMBL/GenBank/DDBJ databases">
        <authorList>
            <person name="Varghese N."/>
            <person name="Submissions S."/>
        </authorList>
    </citation>
    <scope>NUCLEOTIDE SEQUENCE [LARGE SCALE GENOMIC DNA]</scope>
    <source>
        <strain evidence="4">CGMCC 4.2126</strain>
    </source>
</reference>
<keyword evidence="2" id="KW-0812">Transmembrane</keyword>
<evidence type="ECO:0000313" key="4">
    <source>
        <dbReference type="Proteomes" id="UP000199111"/>
    </source>
</evidence>
<keyword evidence="2" id="KW-1133">Transmembrane helix</keyword>
<feature type="region of interest" description="Disordered" evidence="1">
    <location>
        <begin position="200"/>
        <end position="223"/>
    </location>
</feature>
<dbReference type="AlphaFoldDB" id="A0A1I3X2P9"/>
<dbReference type="EMBL" id="FOQY01000018">
    <property type="protein sequence ID" value="SFK13477.1"/>
    <property type="molecule type" value="Genomic_DNA"/>
</dbReference>
<keyword evidence="2" id="KW-0472">Membrane</keyword>
<dbReference type="RefSeq" id="WP_093889292.1">
    <property type="nucleotide sequence ID" value="NZ_FOQY01000018.1"/>
</dbReference>
<name>A0A1I3X2P9_9ACTN</name>